<evidence type="ECO:0000256" key="1">
    <source>
        <dbReference type="SAM" id="MobiDB-lite"/>
    </source>
</evidence>
<proteinExistence type="predicted"/>
<dbReference type="EMBL" id="BMAT01001741">
    <property type="protein sequence ID" value="GFR91536.1"/>
    <property type="molecule type" value="Genomic_DNA"/>
</dbReference>
<accession>A0AAV4H4G3</accession>
<feature type="region of interest" description="Disordered" evidence="1">
    <location>
        <begin position="44"/>
        <end position="86"/>
    </location>
</feature>
<gene>
    <name evidence="2" type="ORF">ElyMa_000845800</name>
</gene>
<feature type="compositionally biased region" description="Acidic residues" evidence="1">
    <location>
        <begin position="44"/>
        <end position="76"/>
    </location>
</feature>
<protein>
    <submittedName>
        <fullName evidence="2">Uncharacterized protein</fullName>
    </submittedName>
</protein>
<sequence>MLAENEGDLQKLVNTVKEESEKCGLFINIRKTKIMELNVDVEEDLGTSVDEEEGDIDKESDVDLEENRDDVESDLDEGSKTESEPR</sequence>
<keyword evidence="3" id="KW-1185">Reference proteome</keyword>
<evidence type="ECO:0000313" key="2">
    <source>
        <dbReference type="EMBL" id="GFR91536.1"/>
    </source>
</evidence>
<organism evidence="2 3">
    <name type="scientific">Elysia marginata</name>
    <dbReference type="NCBI Taxonomy" id="1093978"/>
    <lineage>
        <taxon>Eukaryota</taxon>
        <taxon>Metazoa</taxon>
        <taxon>Spiralia</taxon>
        <taxon>Lophotrochozoa</taxon>
        <taxon>Mollusca</taxon>
        <taxon>Gastropoda</taxon>
        <taxon>Heterobranchia</taxon>
        <taxon>Euthyneura</taxon>
        <taxon>Panpulmonata</taxon>
        <taxon>Sacoglossa</taxon>
        <taxon>Placobranchoidea</taxon>
        <taxon>Plakobranchidae</taxon>
        <taxon>Elysia</taxon>
    </lineage>
</organism>
<evidence type="ECO:0000313" key="3">
    <source>
        <dbReference type="Proteomes" id="UP000762676"/>
    </source>
</evidence>
<comment type="caution">
    <text evidence="2">The sequence shown here is derived from an EMBL/GenBank/DDBJ whole genome shotgun (WGS) entry which is preliminary data.</text>
</comment>
<reference evidence="2 3" key="1">
    <citation type="journal article" date="2021" name="Elife">
        <title>Chloroplast acquisition without the gene transfer in kleptoplastic sea slugs, Plakobranchus ocellatus.</title>
        <authorList>
            <person name="Maeda T."/>
            <person name="Takahashi S."/>
            <person name="Yoshida T."/>
            <person name="Shimamura S."/>
            <person name="Takaki Y."/>
            <person name="Nagai Y."/>
            <person name="Toyoda A."/>
            <person name="Suzuki Y."/>
            <person name="Arimoto A."/>
            <person name="Ishii H."/>
            <person name="Satoh N."/>
            <person name="Nishiyama T."/>
            <person name="Hasebe M."/>
            <person name="Maruyama T."/>
            <person name="Minagawa J."/>
            <person name="Obokata J."/>
            <person name="Shigenobu S."/>
        </authorList>
    </citation>
    <scope>NUCLEOTIDE SEQUENCE [LARGE SCALE GENOMIC DNA]</scope>
</reference>
<dbReference type="Proteomes" id="UP000762676">
    <property type="component" value="Unassembled WGS sequence"/>
</dbReference>
<dbReference type="AlphaFoldDB" id="A0AAV4H4G3"/>
<name>A0AAV4H4G3_9GAST</name>
<feature type="compositionally biased region" description="Basic and acidic residues" evidence="1">
    <location>
        <begin position="77"/>
        <end position="86"/>
    </location>
</feature>